<evidence type="ECO:0000256" key="1">
    <source>
        <dbReference type="SAM" id="Phobius"/>
    </source>
</evidence>
<dbReference type="PANTHER" id="PTHR31970:SF0">
    <property type="entry name" value="MOLYBDATE TRANSPORTER 1"/>
    <property type="match status" value="1"/>
</dbReference>
<dbReference type="EMBL" id="AYRZ02000020">
    <property type="protein sequence ID" value="PHT64018.1"/>
    <property type="molecule type" value="Genomic_DNA"/>
</dbReference>
<dbReference type="STRING" id="4072.A0A1U8HPD5"/>
<feature type="transmembrane region" description="Helical" evidence="1">
    <location>
        <begin position="348"/>
        <end position="368"/>
    </location>
</feature>
<dbReference type="AlphaFoldDB" id="A0A1U8HPD5"/>
<dbReference type="GO" id="GO:0005774">
    <property type="term" value="C:vacuolar membrane"/>
    <property type="evidence" value="ECO:0000318"/>
    <property type="project" value="GO_Central"/>
</dbReference>
<organism evidence="2 3">
    <name type="scientific">Capsicum annuum</name>
    <name type="common">Capsicum pepper</name>
    <dbReference type="NCBI Taxonomy" id="4072"/>
    <lineage>
        <taxon>Eukaryota</taxon>
        <taxon>Viridiplantae</taxon>
        <taxon>Streptophyta</taxon>
        <taxon>Embryophyta</taxon>
        <taxon>Tracheophyta</taxon>
        <taxon>Spermatophyta</taxon>
        <taxon>Magnoliopsida</taxon>
        <taxon>eudicotyledons</taxon>
        <taxon>Gunneridae</taxon>
        <taxon>Pentapetalae</taxon>
        <taxon>asterids</taxon>
        <taxon>lamiids</taxon>
        <taxon>Solanales</taxon>
        <taxon>Solanaceae</taxon>
        <taxon>Solanoideae</taxon>
        <taxon>Capsiceae</taxon>
        <taxon>Capsicum</taxon>
    </lineage>
</organism>
<sequence>MDSTLEEINPHSQSPKPNFMVKLKDNLIFKSKWSELNGAMGDLGTYIPIVLALTLASDLNLGTTLIFTGVYNFVTGAIYGIPMPVQPMKSIAAVAISHPEFGIPEVMAAGICTAGILFVLGASQLMQLVYKLIPISVVRGIQLAQGLSFAMTAVKYIRNVQDFAKSKSGKERNWLGLDGLLLALICAVFILIVNGAGENQNEDQESTESETGYLRKKVRKIIFSLPSAFLIFLLGVVLAIIRGPKAVKGFKFGPSRIEVVSISKQAWKDGFVKGTIPQLPLSVLNSVIAVCKLSTDLFPEKREITATSVSMTVGLMNLIGCWLGAMPCCHGAGGLAGQYKFGGRSGGCVALLGVAKLVLGLVLGSSMVKVLTQFPVGVLGVLLLFAGIELAMCSRDMNTKEDAIVVLVCTAVSLVGSSAALGFLCGIVVHLILKMRNMGSDGQSCSSVLWFHRNP</sequence>
<keyword evidence="1" id="KW-1133">Transmembrane helix</keyword>
<dbReference type="GO" id="GO:0015098">
    <property type="term" value="F:molybdate ion transmembrane transporter activity"/>
    <property type="evidence" value="ECO:0000318"/>
    <property type="project" value="GO_Central"/>
</dbReference>
<feature type="transmembrane region" description="Helical" evidence="1">
    <location>
        <begin position="221"/>
        <end position="241"/>
    </location>
</feature>
<feature type="transmembrane region" description="Helical" evidence="1">
    <location>
        <begin position="132"/>
        <end position="154"/>
    </location>
</feature>
<feature type="transmembrane region" description="Helical" evidence="1">
    <location>
        <begin position="65"/>
        <end position="85"/>
    </location>
</feature>
<dbReference type="KEGG" id="cann:107880036"/>
<feature type="transmembrane region" description="Helical" evidence="1">
    <location>
        <begin position="174"/>
        <end position="193"/>
    </location>
</feature>
<accession>A0A1U8HPD5</accession>
<dbReference type="OrthoDB" id="5402974at2759"/>
<name>A0A1U8HPD5_CAPAN</name>
<dbReference type="GO" id="GO:0090414">
    <property type="term" value="P:molybdate ion export from vacuole"/>
    <property type="evidence" value="ECO:0000318"/>
    <property type="project" value="GO_Central"/>
</dbReference>
<evidence type="ECO:0000313" key="3">
    <source>
        <dbReference type="Proteomes" id="UP000222542"/>
    </source>
</evidence>
<dbReference type="InterPro" id="IPR031563">
    <property type="entry name" value="MOT1/MOT2"/>
</dbReference>
<keyword evidence="3" id="KW-1185">Reference proteome</keyword>
<keyword evidence="1" id="KW-0472">Membrane</keyword>
<dbReference type="PANTHER" id="PTHR31970">
    <property type="match status" value="1"/>
</dbReference>
<feature type="transmembrane region" description="Helical" evidence="1">
    <location>
        <begin position="106"/>
        <end position="126"/>
    </location>
</feature>
<evidence type="ECO:0000313" key="2">
    <source>
        <dbReference type="EMBL" id="PHT64018.1"/>
    </source>
</evidence>
<keyword evidence="1" id="KW-0812">Transmembrane</keyword>
<reference evidence="2 3" key="2">
    <citation type="journal article" date="2017" name="Genome Biol.">
        <title>New reference genome sequences of hot pepper reveal the massive evolution of plant disease-resistance genes by retroduplication.</title>
        <authorList>
            <person name="Kim S."/>
            <person name="Park J."/>
            <person name="Yeom S.I."/>
            <person name="Kim Y.M."/>
            <person name="Seo E."/>
            <person name="Kim K.T."/>
            <person name="Kim M.S."/>
            <person name="Lee J.M."/>
            <person name="Cheong K."/>
            <person name="Shin H.S."/>
            <person name="Kim S.B."/>
            <person name="Han K."/>
            <person name="Lee J."/>
            <person name="Park M."/>
            <person name="Lee H.A."/>
            <person name="Lee H.Y."/>
            <person name="Lee Y."/>
            <person name="Oh S."/>
            <person name="Lee J.H."/>
            <person name="Choi E."/>
            <person name="Choi E."/>
            <person name="Lee S.E."/>
            <person name="Jeon J."/>
            <person name="Kim H."/>
            <person name="Choi G."/>
            <person name="Song H."/>
            <person name="Lee J."/>
            <person name="Lee S.C."/>
            <person name="Kwon J.K."/>
            <person name="Lee H.Y."/>
            <person name="Koo N."/>
            <person name="Hong Y."/>
            <person name="Kim R.W."/>
            <person name="Kang W.H."/>
            <person name="Huh J.H."/>
            <person name="Kang B.C."/>
            <person name="Yang T.J."/>
            <person name="Lee Y.H."/>
            <person name="Bennetzen J.L."/>
            <person name="Choi D."/>
        </authorList>
    </citation>
    <scope>NUCLEOTIDE SEQUENCE [LARGE SCALE GENOMIC DNA]</scope>
    <source>
        <strain evidence="3">cv. CM334</strain>
    </source>
</reference>
<dbReference type="Proteomes" id="UP000222542">
    <property type="component" value="Unassembled WGS sequence"/>
</dbReference>
<comment type="caution">
    <text evidence="2">The sequence shown here is derived from an EMBL/GenBank/DDBJ whole genome shotgun (WGS) entry which is preliminary data.</text>
</comment>
<dbReference type="Gramene" id="PHT64018">
    <property type="protein sequence ID" value="PHT64018"/>
    <property type="gene ID" value="T459_32119"/>
</dbReference>
<dbReference type="SMR" id="A0A1U8HPD5"/>
<proteinExistence type="predicted"/>
<feature type="transmembrane region" description="Helical" evidence="1">
    <location>
        <begin position="374"/>
        <end position="392"/>
    </location>
</feature>
<feature type="transmembrane region" description="Helical" evidence="1">
    <location>
        <begin position="404"/>
        <end position="433"/>
    </location>
</feature>
<dbReference type="Pfam" id="PF16983">
    <property type="entry name" value="MFS_MOT1"/>
    <property type="match status" value="2"/>
</dbReference>
<protein>
    <submittedName>
        <fullName evidence="2">Molybdate transporter 2</fullName>
    </submittedName>
</protein>
<reference evidence="2 3" key="1">
    <citation type="journal article" date="2014" name="Nat. Genet.">
        <title>Genome sequence of the hot pepper provides insights into the evolution of pungency in Capsicum species.</title>
        <authorList>
            <person name="Kim S."/>
            <person name="Park M."/>
            <person name="Yeom S.I."/>
            <person name="Kim Y.M."/>
            <person name="Lee J.M."/>
            <person name="Lee H.A."/>
            <person name="Seo E."/>
            <person name="Choi J."/>
            <person name="Cheong K."/>
            <person name="Kim K.T."/>
            <person name="Jung K."/>
            <person name="Lee G.W."/>
            <person name="Oh S.K."/>
            <person name="Bae C."/>
            <person name="Kim S.B."/>
            <person name="Lee H.Y."/>
            <person name="Kim S.Y."/>
            <person name="Kim M.S."/>
            <person name="Kang B.C."/>
            <person name="Jo Y.D."/>
            <person name="Yang H.B."/>
            <person name="Jeong H.J."/>
            <person name="Kang W.H."/>
            <person name="Kwon J.K."/>
            <person name="Shin C."/>
            <person name="Lim J.Y."/>
            <person name="Park J.H."/>
            <person name="Huh J.H."/>
            <person name="Kim J.S."/>
            <person name="Kim B.D."/>
            <person name="Cohen O."/>
            <person name="Paran I."/>
            <person name="Suh M.C."/>
            <person name="Lee S.B."/>
            <person name="Kim Y.K."/>
            <person name="Shin Y."/>
            <person name="Noh S.J."/>
            <person name="Park J."/>
            <person name="Seo Y.S."/>
            <person name="Kwon S.Y."/>
            <person name="Kim H.A."/>
            <person name="Park J.M."/>
            <person name="Kim H.J."/>
            <person name="Choi S.B."/>
            <person name="Bosland P.W."/>
            <person name="Reeves G."/>
            <person name="Jo S.H."/>
            <person name="Lee B.W."/>
            <person name="Cho H.T."/>
            <person name="Choi H.S."/>
            <person name="Lee M.S."/>
            <person name="Yu Y."/>
            <person name="Do Choi Y."/>
            <person name="Park B.S."/>
            <person name="van Deynze A."/>
            <person name="Ashrafi H."/>
            <person name="Hill T."/>
            <person name="Kim W.T."/>
            <person name="Pai H.S."/>
            <person name="Ahn H.K."/>
            <person name="Yeam I."/>
            <person name="Giovannoni J.J."/>
            <person name="Rose J.K."/>
            <person name="Sorensen I."/>
            <person name="Lee S.J."/>
            <person name="Kim R.W."/>
            <person name="Choi I.Y."/>
            <person name="Choi B.S."/>
            <person name="Lim J.S."/>
            <person name="Lee Y.H."/>
            <person name="Choi D."/>
        </authorList>
    </citation>
    <scope>NUCLEOTIDE SEQUENCE [LARGE SCALE GENOMIC DNA]</scope>
    <source>
        <strain evidence="3">cv. CM334</strain>
    </source>
</reference>
<gene>
    <name evidence="2" type="ORF">T459_32119</name>
</gene>
<dbReference type="OMA" id="AIPCCHG"/>